<dbReference type="PANTHER" id="PTHR43312">
    <property type="entry name" value="D-THREO-ALDOSE 1-DEHYDROGENASE"/>
    <property type="match status" value="1"/>
</dbReference>
<dbReference type="PROSITE" id="PS51379">
    <property type="entry name" value="4FE4S_FER_2"/>
    <property type="match status" value="1"/>
</dbReference>
<gene>
    <name evidence="5" type="ORF">ENL39_04665</name>
</gene>
<dbReference type="CDD" id="cd19100">
    <property type="entry name" value="AKR_unchar"/>
    <property type="match status" value="1"/>
</dbReference>
<dbReference type="InterPro" id="IPR020471">
    <property type="entry name" value="AKR"/>
</dbReference>
<dbReference type="PRINTS" id="PR00069">
    <property type="entry name" value="ALDKETRDTASE"/>
</dbReference>
<dbReference type="InterPro" id="IPR023210">
    <property type="entry name" value="NADP_OxRdtase_dom"/>
</dbReference>
<sequence length="342" mass="38765">MEKRRLGKTGLEVSVIGFGGIPIQRLPMRKAREIIRLAIDRGINFFDTAQGYGDSEVKIGEGIKGKRDKCIIATKSPCRKEKEAIQHVEKALKRLKVDFIDLYQIHHVSKSSELEMVISCGGALDGLLKLKEKGKIKHIGITGHNPSLLKEAIEKREEFETVQFPFNIVEDEEDKFSLIKAAKNLSVGTIIMKPLAGGVLPHPSLCLRWILQQGVDTVIPGMILPSEVEENVKVGEEVLPLSEKELSLLKDSVKELEKEFCRRCMYCMPCPEGIHIYLIQELGDKVKVGVEEVKKMCQEMYTRLPKNVEDCTECGECEEKCPYNLPVRKMLREKHRLLTQRI</sequence>
<dbReference type="EMBL" id="DRTT01000130">
    <property type="protein sequence ID" value="HHF98759.1"/>
    <property type="molecule type" value="Genomic_DNA"/>
</dbReference>
<dbReference type="Proteomes" id="UP000886070">
    <property type="component" value="Unassembled WGS sequence"/>
</dbReference>
<dbReference type="SUPFAM" id="SSF46548">
    <property type="entry name" value="alpha-helical ferredoxin"/>
    <property type="match status" value="1"/>
</dbReference>
<dbReference type="SUPFAM" id="SSF51430">
    <property type="entry name" value="NAD(P)-linked oxidoreductase"/>
    <property type="match status" value="1"/>
</dbReference>
<dbReference type="Pfam" id="PF00248">
    <property type="entry name" value="Aldo_ket_red"/>
    <property type="match status" value="1"/>
</dbReference>
<dbReference type="GO" id="GO:0016491">
    <property type="term" value="F:oxidoreductase activity"/>
    <property type="evidence" value="ECO:0007669"/>
    <property type="project" value="InterPro"/>
</dbReference>
<evidence type="ECO:0000256" key="2">
    <source>
        <dbReference type="ARBA" id="ARBA00023004"/>
    </source>
</evidence>
<dbReference type="InterPro" id="IPR017896">
    <property type="entry name" value="4Fe4S_Fe-S-bd"/>
</dbReference>
<dbReference type="Pfam" id="PF13534">
    <property type="entry name" value="Fer4_17"/>
    <property type="match status" value="1"/>
</dbReference>
<dbReference type="GO" id="GO:0051536">
    <property type="term" value="F:iron-sulfur cluster binding"/>
    <property type="evidence" value="ECO:0007669"/>
    <property type="project" value="UniProtKB-KW"/>
</dbReference>
<keyword evidence="2" id="KW-0408">Iron</keyword>
<proteinExistence type="predicted"/>
<keyword evidence="3" id="KW-0411">Iron-sulfur</keyword>
<evidence type="ECO:0000256" key="3">
    <source>
        <dbReference type="ARBA" id="ARBA00023014"/>
    </source>
</evidence>
<keyword evidence="1" id="KW-0479">Metal-binding</keyword>
<evidence type="ECO:0000259" key="4">
    <source>
        <dbReference type="PROSITE" id="PS51379"/>
    </source>
</evidence>
<dbReference type="GO" id="GO:0046872">
    <property type="term" value="F:metal ion binding"/>
    <property type="evidence" value="ECO:0007669"/>
    <property type="project" value="UniProtKB-KW"/>
</dbReference>
<evidence type="ECO:0000313" key="5">
    <source>
        <dbReference type="EMBL" id="HHF98759.1"/>
    </source>
</evidence>
<name>A0A7V5M0H6_UNCAE</name>
<dbReference type="PROSITE" id="PS00198">
    <property type="entry name" value="4FE4S_FER_1"/>
    <property type="match status" value="1"/>
</dbReference>
<dbReference type="InterPro" id="IPR017900">
    <property type="entry name" value="4Fe4S_Fe_S_CS"/>
</dbReference>
<dbReference type="PANTHER" id="PTHR43312:SF1">
    <property type="entry name" value="NADP-DEPENDENT OXIDOREDUCTASE DOMAIN-CONTAINING PROTEIN"/>
    <property type="match status" value="1"/>
</dbReference>
<accession>A0A7V5M0H6</accession>
<organism evidence="5">
    <name type="scientific">Aerophobetes bacterium</name>
    <dbReference type="NCBI Taxonomy" id="2030807"/>
    <lineage>
        <taxon>Bacteria</taxon>
        <taxon>Candidatus Aerophobota</taxon>
    </lineage>
</organism>
<reference evidence="5" key="1">
    <citation type="journal article" date="2020" name="mSystems">
        <title>Genome- and Community-Level Interaction Insights into Carbon Utilization and Element Cycling Functions of Hydrothermarchaeota in Hydrothermal Sediment.</title>
        <authorList>
            <person name="Zhou Z."/>
            <person name="Liu Y."/>
            <person name="Xu W."/>
            <person name="Pan J."/>
            <person name="Luo Z.H."/>
            <person name="Li M."/>
        </authorList>
    </citation>
    <scope>NUCLEOTIDE SEQUENCE [LARGE SCALE GENOMIC DNA]</scope>
    <source>
        <strain evidence="5">HyVt-92</strain>
    </source>
</reference>
<dbReference type="Gene3D" id="3.20.20.100">
    <property type="entry name" value="NADP-dependent oxidoreductase domain"/>
    <property type="match status" value="1"/>
</dbReference>
<protein>
    <submittedName>
        <fullName evidence="5">Aldo/keto reductase</fullName>
    </submittedName>
</protein>
<dbReference type="AlphaFoldDB" id="A0A7V5M0H6"/>
<dbReference type="InterPro" id="IPR053135">
    <property type="entry name" value="AKR2_Oxidoreductase"/>
</dbReference>
<feature type="domain" description="4Fe-4S ferredoxin-type" evidence="4">
    <location>
        <begin position="302"/>
        <end position="331"/>
    </location>
</feature>
<comment type="caution">
    <text evidence="5">The sequence shown here is derived from an EMBL/GenBank/DDBJ whole genome shotgun (WGS) entry which is preliminary data.</text>
</comment>
<dbReference type="InterPro" id="IPR036812">
    <property type="entry name" value="NAD(P)_OxRdtase_dom_sf"/>
</dbReference>
<evidence type="ECO:0000256" key="1">
    <source>
        <dbReference type="ARBA" id="ARBA00022723"/>
    </source>
</evidence>